<dbReference type="EMBL" id="LN614827">
    <property type="protein sequence ID" value="CEG58262.1"/>
    <property type="molecule type" value="Genomic_DNA"/>
</dbReference>
<protein>
    <recommendedName>
        <fullName evidence="3">Aminoglycoside/hydroxyurea antibiotic resistance kinase</fullName>
    </recommendedName>
</protein>
<dbReference type="GO" id="GO:0016773">
    <property type="term" value="F:phosphotransferase activity, alcohol group as acceptor"/>
    <property type="evidence" value="ECO:0007669"/>
    <property type="project" value="InterPro"/>
</dbReference>
<dbReference type="KEGG" id="lfa:LFA_2908"/>
<dbReference type="InterPro" id="IPR011009">
    <property type="entry name" value="Kinase-like_dom_sf"/>
</dbReference>
<dbReference type="Proteomes" id="UP000032430">
    <property type="component" value="Chromosome I"/>
</dbReference>
<dbReference type="AlphaFoldDB" id="A0A098G729"/>
<dbReference type="STRING" id="1212491.LFA_2908"/>
<gene>
    <name evidence="1" type="ORF">LFA_2908</name>
</gene>
<dbReference type="HOGENOM" id="CLU_061172_1_0_6"/>
<reference evidence="2" key="1">
    <citation type="submission" date="2014-09" db="EMBL/GenBank/DDBJ databases">
        <authorList>
            <person name="Gomez-Valero L."/>
        </authorList>
    </citation>
    <scope>NUCLEOTIDE SEQUENCE [LARGE SCALE GENOMIC DNA]</scope>
    <source>
        <strain evidence="2">ATCC700992</strain>
    </source>
</reference>
<name>A0A098G729_9GAMM</name>
<dbReference type="OrthoDB" id="3638028at2"/>
<dbReference type="GO" id="GO:0019748">
    <property type="term" value="P:secondary metabolic process"/>
    <property type="evidence" value="ECO:0007669"/>
    <property type="project" value="InterPro"/>
</dbReference>
<dbReference type="SUPFAM" id="SSF56112">
    <property type="entry name" value="Protein kinase-like (PK-like)"/>
    <property type="match status" value="1"/>
</dbReference>
<evidence type="ECO:0000313" key="1">
    <source>
        <dbReference type="EMBL" id="CEG58262.1"/>
    </source>
</evidence>
<accession>A0A098G729</accession>
<dbReference type="Pfam" id="PF04655">
    <property type="entry name" value="APH_6_hur"/>
    <property type="match status" value="1"/>
</dbReference>
<organism evidence="1 2">
    <name type="scientific">Legionella fallonii LLAP-10</name>
    <dbReference type="NCBI Taxonomy" id="1212491"/>
    <lineage>
        <taxon>Bacteria</taxon>
        <taxon>Pseudomonadati</taxon>
        <taxon>Pseudomonadota</taxon>
        <taxon>Gammaproteobacteria</taxon>
        <taxon>Legionellales</taxon>
        <taxon>Legionellaceae</taxon>
        <taxon>Legionella</taxon>
    </lineage>
</organism>
<proteinExistence type="predicted"/>
<evidence type="ECO:0008006" key="3">
    <source>
        <dbReference type="Google" id="ProtNLM"/>
    </source>
</evidence>
<keyword evidence="2" id="KW-1185">Reference proteome</keyword>
<dbReference type="Gene3D" id="3.90.1200.10">
    <property type="match status" value="1"/>
</dbReference>
<dbReference type="InterPro" id="IPR006748">
    <property type="entry name" value="NH2Glyco/OHUrea_AB-resist_kin"/>
</dbReference>
<evidence type="ECO:0000313" key="2">
    <source>
        <dbReference type="Proteomes" id="UP000032430"/>
    </source>
</evidence>
<dbReference type="RefSeq" id="WP_045096620.1">
    <property type="nucleotide sequence ID" value="NZ_LN614827.1"/>
</dbReference>
<sequence length="293" mass="32996">MRVLEKNIINLYGDKGKQWLASLPDLIEQMEITYGLSKLKPIINLSYNYVLSGFQESQPIILKLGPDSAGFKREASALKAFAGFGVVKVLKESEGMLLIERAISGASLKSYFPKQDNDAIQITCDCLKRLHQAPIPHAHVFPQIKEWLIALGKDLNIPAHYLHQARQLRDDLLATPSESVLLHGDLHHDNMLQNGDGWIVIDPKGVIGEPAYEVAAFIRNPIPELLAQKNAANIISQRIARFAAILELPEQRILDWCFVQAVLAWVWAIEDSCDESYFKQLTEFFGKFTYVQS</sequence>